<feature type="signal peptide" evidence="1">
    <location>
        <begin position="1"/>
        <end position="23"/>
    </location>
</feature>
<sequence>MKRILKAAIIIALVIASTQSSQAQLIDIKPWNGTYPDMEGTYPLTFISFTTGLIPIPHVFIRAWPTHYYYDVVSVPVTDGGEIAGELKNGLLRILAKALERSQVKGRMEETEQIKVNTDYSQKISDQLFDARSDELSDIYNLAAGFIKLYQKVNRLGTLENSEQIHAIYEKEADQLLMQFLMVNLFQTDHGSKLEAFSGISYDLNKLQGEVDYSHGKLHYFNSYSNQPQSYSFLTR</sequence>
<dbReference type="EMBL" id="CP046401">
    <property type="protein sequence ID" value="QGY47777.1"/>
    <property type="molecule type" value="Genomic_DNA"/>
</dbReference>
<evidence type="ECO:0000313" key="3">
    <source>
        <dbReference type="Proteomes" id="UP000428260"/>
    </source>
</evidence>
<protein>
    <submittedName>
        <fullName evidence="2">Uncharacterized protein</fullName>
    </submittedName>
</protein>
<feature type="chain" id="PRO_5026109882" evidence="1">
    <location>
        <begin position="24"/>
        <end position="236"/>
    </location>
</feature>
<accession>A0A6I6K503</accession>
<evidence type="ECO:0000256" key="1">
    <source>
        <dbReference type="SAM" id="SignalP"/>
    </source>
</evidence>
<proteinExistence type="predicted"/>
<gene>
    <name evidence="2" type="ORF">GM418_30175</name>
</gene>
<keyword evidence="3" id="KW-1185">Reference proteome</keyword>
<dbReference type="AlphaFoldDB" id="A0A6I6K503"/>
<evidence type="ECO:0000313" key="2">
    <source>
        <dbReference type="EMBL" id="QGY47777.1"/>
    </source>
</evidence>
<keyword evidence="1" id="KW-0732">Signal</keyword>
<dbReference type="RefSeq" id="WP_158871966.1">
    <property type="nucleotide sequence ID" value="NZ_CP046401.1"/>
</dbReference>
<name>A0A6I6K503_9BACT</name>
<dbReference type="KEGG" id="mcos:GM418_30175"/>
<organism evidence="2 3">
    <name type="scientific">Maribellus comscasis</name>
    <dbReference type="NCBI Taxonomy" id="2681766"/>
    <lineage>
        <taxon>Bacteria</taxon>
        <taxon>Pseudomonadati</taxon>
        <taxon>Bacteroidota</taxon>
        <taxon>Bacteroidia</taxon>
        <taxon>Marinilabiliales</taxon>
        <taxon>Prolixibacteraceae</taxon>
        <taxon>Maribellus</taxon>
    </lineage>
</organism>
<dbReference type="Proteomes" id="UP000428260">
    <property type="component" value="Chromosome"/>
</dbReference>
<reference evidence="2 3" key="1">
    <citation type="submission" date="2019-11" db="EMBL/GenBank/DDBJ databases">
        <authorList>
            <person name="Zheng R.K."/>
            <person name="Sun C.M."/>
        </authorList>
    </citation>
    <scope>NUCLEOTIDE SEQUENCE [LARGE SCALE GENOMIC DNA]</scope>
    <source>
        <strain evidence="2 3">WC007</strain>
    </source>
</reference>